<reference evidence="2" key="1">
    <citation type="journal article" date="2017" name="Nat. Commun.">
        <title>The North American bullfrog draft genome provides insight into hormonal regulation of long noncoding RNA.</title>
        <authorList>
            <person name="Hammond S.A."/>
            <person name="Warren R.L."/>
            <person name="Vandervalk B.P."/>
            <person name="Kucuk E."/>
            <person name="Khan H."/>
            <person name="Gibb E.A."/>
            <person name="Pandoh P."/>
            <person name="Kirk H."/>
            <person name="Zhao Y."/>
            <person name="Jones M."/>
            <person name="Mungall A.J."/>
            <person name="Coope R."/>
            <person name="Pleasance S."/>
            <person name="Moore R.A."/>
            <person name="Holt R.A."/>
            <person name="Round J.M."/>
            <person name="Ohora S."/>
            <person name="Walle B.V."/>
            <person name="Veldhoen N."/>
            <person name="Helbing C.C."/>
            <person name="Birol I."/>
        </authorList>
    </citation>
    <scope>NUCLEOTIDE SEQUENCE [LARGE SCALE GENOMIC DNA]</scope>
</reference>
<protein>
    <submittedName>
        <fullName evidence="1">Uncharacterized protein</fullName>
    </submittedName>
</protein>
<gene>
    <name evidence="1" type="ORF">AB205_0027400</name>
</gene>
<name>A0A2G9QCA9_AQUCT</name>
<dbReference type="EMBL" id="KZ059862">
    <property type="protein sequence ID" value="PIO13249.1"/>
    <property type="molecule type" value="Genomic_DNA"/>
</dbReference>
<dbReference type="AlphaFoldDB" id="A0A2G9QCA9"/>
<proteinExistence type="predicted"/>
<organism evidence="1 2">
    <name type="scientific">Aquarana catesbeiana</name>
    <name type="common">American bullfrog</name>
    <name type="synonym">Rana catesbeiana</name>
    <dbReference type="NCBI Taxonomy" id="8400"/>
    <lineage>
        <taxon>Eukaryota</taxon>
        <taxon>Metazoa</taxon>
        <taxon>Chordata</taxon>
        <taxon>Craniata</taxon>
        <taxon>Vertebrata</taxon>
        <taxon>Euteleostomi</taxon>
        <taxon>Amphibia</taxon>
        <taxon>Batrachia</taxon>
        <taxon>Anura</taxon>
        <taxon>Neobatrachia</taxon>
        <taxon>Ranoidea</taxon>
        <taxon>Ranidae</taxon>
        <taxon>Aquarana</taxon>
    </lineage>
</organism>
<sequence length="81" mass="8974">MGRHLWALICSTDWHHWALVSVTNGHCWGFPVIGALMFSAPITCPGLSCEEIPLIGTPRHTLCVRRGEPINGTSVFTCDWL</sequence>
<dbReference type="Proteomes" id="UP000228934">
    <property type="component" value="Unassembled WGS sequence"/>
</dbReference>
<accession>A0A2G9QCA9</accession>
<evidence type="ECO:0000313" key="2">
    <source>
        <dbReference type="Proteomes" id="UP000228934"/>
    </source>
</evidence>
<evidence type="ECO:0000313" key="1">
    <source>
        <dbReference type="EMBL" id="PIO13249.1"/>
    </source>
</evidence>
<keyword evidence="2" id="KW-1185">Reference proteome</keyword>